<dbReference type="InterPro" id="IPR029028">
    <property type="entry name" value="Alpha/beta_knot_MTases"/>
</dbReference>
<dbReference type="InterPro" id="IPR004441">
    <property type="entry name" value="rRNA_MeTrfase_TrmH"/>
</dbReference>
<dbReference type="SUPFAM" id="SSF75217">
    <property type="entry name" value="alpha/beta knot"/>
    <property type="match status" value="1"/>
</dbReference>
<dbReference type="InterPro" id="IPR013123">
    <property type="entry name" value="SpoU_subst-bd"/>
</dbReference>
<dbReference type="CDD" id="cd18103">
    <property type="entry name" value="SpoU-like_RlmB"/>
    <property type="match status" value="1"/>
</dbReference>
<dbReference type="AlphaFoldDB" id="A0A382HB43"/>
<accession>A0A382HB43</accession>
<proteinExistence type="predicted"/>
<dbReference type="Pfam" id="PF08032">
    <property type="entry name" value="SpoU_sub_bind"/>
    <property type="match status" value="1"/>
</dbReference>
<sequence>MNNSAFFIVGKHAVIEALKNPNRKVLRVFLTEESKKTIHRENQNKNLLKNIKVFFKTKKELDNYCKNDGMQHQGFVAEIEHLQKLELKEFIKKKNNLTLVCLDEVTDPRNIGSIIRSAASFGIDGLIFKDRHFPSNSKLMYKSSSGCMEHLNIFTVSNINTTLKYLRDNNFWVYGFDSKSNEDFTKIKWQKNVVLLFGSEGYGITKHTKKYADFLVKIKINDKVESLNVSNSASIVFHYINQHKK</sequence>
<dbReference type="InterPro" id="IPR001537">
    <property type="entry name" value="SpoU_MeTrfase"/>
</dbReference>
<dbReference type="GO" id="GO:0005829">
    <property type="term" value="C:cytosol"/>
    <property type="evidence" value="ECO:0007669"/>
    <property type="project" value="TreeGrafter"/>
</dbReference>
<protein>
    <recommendedName>
        <fullName evidence="3">RNA 2-O ribose methyltransferase substrate binding domain-containing protein</fullName>
    </recommendedName>
</protein>
<organism evidence="4">
    <name type="scientific">marine metagenome</name>
    <dbReference type="NCBI Taxonomy" id="408172"/>
    <lineage>
        <taxon>unclassified sequences</taxon>
        <taxon>metagenomes</taxon>
        <taxon>ecological metagenomes</taxon>
    </lineage>
</organism>
<evidence type="ECO:0000313" key="4">
    <source>
        <dbReference type="EMBL" id="SVB83691.1"/>
    </source>
</evidence>
<dbReference type="GO" id="GO:0003723">
    <property type="term" value="F:RNA binding"/>
    <property type="evidence" value="ECO:0007669"/>
    <property type="project" value="InterPro"/>
</dbReference>
<gene>
    <name evidence="4" type="ORF">METZ01_LOCUS236545</name>
</gene>
<dbReference type="PANTHER" id="PTHR46429:SF1">
    <property type="entry name" value="23S RRNA (GUANOSINE-2'-O-)-METHYLTRANSFERASE RLMB"/>
    <property type="match status" value="1"/>
</dbReference>
<evidence type="ECO:0000256" key="1">
    <source>
        <dbReference type="ARBA" id="ARBA00022603"/>
    </source>
</evidence>
<dbReference type="SUPFAM" id="SSF55315">
    <property type="entry name" value="L30e-like"/>
    <property type="match status" value="1"/>
</dbReference>
<dbReference type="GO" id="GO:0006396">
    <property type="term" value="P:RNA processing"/>
    <property type="evidence" value="ECO:0007669"/>
    <property type="project" value="InterPro"/>
</dbReference>
<dbReference type="InterPro" id="IPR029026">
    <property type="entry name" value="tRNA_m1G_MTases_N"/>
</dbReference>
<dbReference type="EMBL" id="UINC01059839">
    <property type="protein sequence ID" value="SVB83691.1"/>
    <property type="molecule type" value="Genomic_DNA"/>
</dbReference>
<dbReference type="InterPro" id="IPR029064">
    <property type="entry name" value="Ribosomal_eL30-like_sf"/>
</dbReference>
<dbReference type="PANTHER" id="PTHR46429">
    <property type="entry name" value="23S RRNA (GUANOSINE-2'-O-)-METHYLTRANSFERASE RLMB"/>
    <property type="match status" value="1"/>
</dbReference>
<evidence type="ECO:0000256" key="2">
    <source>
        <dbReference type="ARBA" id="ARBA00022679"/>
    </source>
</evidence>
<dbReference type="Gene3D" id="3.40.1280.10">
    <property type="match status" value="1"/>
</dbReference>
<keyword evidence="2" id="KW-0808">Transferase</keyword>
<feature type="domain" description="RNA 2-O ribose methyltransferase substrate binding" evidence="3">
    <location>
        <begin position="7"/>
        <end position="85"/>
    </location>
</feature>
<dbReference type="GO" id="GO:0032259">
    <property type="term" value="P:methylation"/>
    <property type="evidence" value="ECO:0007669"/>
    <property type="project" value="UniProtKB-KW"/>
</dbReference>
<dbReference type="SMART" id="SM00967">
    <property type="entry name" value="SpoU_sub_bind"/>
    <property type="match status" value="1"/>
</dbReference>
<evidence type="ECO:0000259" key="3">
    <source>
        <dbReference type="SMART" id="SM00967"/>
    </source>
</evidence>
<dbReference type="Gene3D" id="3.30.1330.30">
    <property type="match status" value="1"/>
</dbReference>
<dbReference type="NCBIfam" id="TIGR00186">
    <property type="entry name" value="rRNA_methyl_3"/>
    <property type="match status" value="1"/>
</dbReference>
<reference evidence="4" key="1">
    <citation type="submission" date="2018-05" db="EMBL/GenBank/DDBJ databases">
        <authorList>
            <person name="Lanie J.A."/>
            <person name="Ng W.-L."/>
            <person name="Kazmierczak K.M."/>
            <person name="Andrzejewski T.M."/>
            <person name="Davidsen T.M."/>
            <person name="Wayne K.J."/>
            <person name="Tettelin H."/>
            <person name="Glass J.I."/>
            <person name="Rusch D."/>
            <person name="Podicherti R."/>
            <person name="Tsui H.-C.T."/>
            <person name="Winkler M.E."/>
        </authorList>
    </citation>
    <scope>NUCLEOTIDE SEQUENCE</scope>
</reference>
<keyword evidence="1" id="KW-0489">Methyltransferase</keyword>
<dbReference type="Pfam" id="PF00588">
    <property type="entry name" value="SpoU_methylase"/>
    <property type="match status" value="1"/>
</dbReference>
<name>A0A382HB43_9ZZZZ</name>
<dbReference type="GO" id="GO:0008173">
    <property type="term" value="F:RNA methyltransferase activity"/>
    <property type="evidence" value="ECO:0007669"/>
    <property type="project" value="InterPro"/>
</dbReference>